<comment type="similarity">
    <text evidence="1">Belongs to the leucine-binding protein family.</text>
</comment>
<dbReference type="InterPro" id="IPR028082">
    <property type="entry name" value="Peripla_BP_I"/>
</dbReference>
<name>A0A5D0MLX3_FLESI</name>
<comment type="caution">
    <text evidence="6">The sequence shown here is derived from an EMBL/GenBank/DDBJ whole genome shotgun (WGS) entry which is preliminary data.</text>
</comment>
<evidence type="ECO:0000313" key="6">
    <source>
        <dbReference type="EMBL" id="TYB32471.1"/>
    </source>
</evidence>
<dbReference type="PANTHER" id="PTHR30483">
    <property type="entry name" value="LEUCINE-SPECIFIC-BINDING PROTEIN"/>
    <property type="match status" value="1"/>
</dbReference>
<dbReference type="CDD" id="cd06333">
    <property type="entry name" value="PBP1_ABC_RPA1789-like"/>
    <property type="match status" value="1"/>
</dbReference>
<dbReference type="PRINTS" id="PR00337">
    <property type="entry name" value="LEUILEVALBP"/>
</dbReference>
<evidence type="ECO:0000313" key="7">
    <source>
        <dbReference type="Proteomes" id="UP000323337"/>
    </source>
</evidence>
<organism evidence="6 7">
    <name type="scientific">Flexistipes sinusarabici</name>
    <dbReference type="NCBI Taxonomy" id="2352"/>
    <lineage>
        <taxon>Bacteria</taxon>
        <taxon>Pseudomonadati</taxon>
        <taxon>Deferribacterota</taxon>
        <taxon>Deferribacteres</taxon>
        <taxon>Deferribacterales</taxon>
        <taxon>Flexistipitaceae</taxon>
        <taxon>Flexistipes</taxon>
    </lineage>
</organism>
<dbReference type="Gene3D" id="3.40.50.2300">
    <property type="match status" value="2"/>
</dbReference>
<dbReference type="PANTHER" id="PTHR30483:SF38">
    <property type="entry name" value="BLR7848 PROTEIN"/>
    <property type="match status" value="1"/>
</dbReference>
<keyword evidence="4" id="KW-0029">Amino-acid transport</keyword>
<protein>
    <submittedName>
        <fullName evidence="6">ABC transporter substrate-binding protein</fullName>
    </submittedName>
</protein>
<dbReference type="EMBL" id="VSIV01000348">
    <property type="protein sequence ID" value="TYB32471.1"/>
    <property type="molecule type" value="Genomic_DNA"/>
</dbReference>
<dbReference type="InterPro" id="IPR028081">
    <property type="entry name" value="Leu-bd"/>
</dbReference>
<keyword evidence="3" id="KW-0732">Signal</keyword>
<proteinExistence type="inferred from homology"/>
<dbReference type="SUPFAM" id="SSF53822">
    <property type="entry name" value="Periplasmic binding protein-like I"/>
    <property type="match status" value="1"/>
</dbReference>
<dbReference type="AlphaFoldDB" id="A0A5D0MLX3"/>
<dbReference type="GO" id="GO:0006865">
    <property type="term" value="P:amino acid transport"/>
    <property type="evidence" value="ECO:0007669"/>
    <property type="project" value="UniProtKB-KW"/>
</dbReference>
<gene>
    <name evidence="6" type="ORF">FXF49_11335</name>
</gene>
<dbReference type="InterPro" id="IPR000709">
    <property type="entry name" value="Leu_Ile_Val-bd"/>
</dbReference>
<evidence type="ECO:0000256" key="4">
    <source>
        <dbReference type="ARBA" id="ARBA00022970"/>
    </source>
</evidence>
<dbReference type="RefSeq" id="WP_303702015.1">
    <property type="nucleotide sequence ID" value="NZ_VSIV01000348.1"/>
</dbReference>
<dbReference type="Pfam" id="PF13458">
    <property type="entry name" value="Peripla_BP_6"/>
    <property type="match status" value="1"/>
</dbReference>
<evidence type="ECO:0000256" key="1">
    <source>
        <dbReference type="ARBA" id="ARBA00010062"/>
    </source>
</evidence>
<feature type="domain" description="Leucine-binding protein" evidence="5">
    <location>
        <begin position="20"/>
        <end position="362"/>
    </location>
</feature>
<keyword evidence="2" id="KW-0813">Transport</keyword>
<dbReference type="InterPro" id="IPR051010">
    <property type="entry name" value="BCAA_transport"/>
</dbReference>
<evidence type="ECO:0000256" key="3">
    <source>
        <dbReference type="ARBA" id="ARBA00022729"/>
    </source>
</evidence>
<evidence type="ECO:0000256" key="2">
    <source>
        <dbReference type="ARBA" id="ARBA00022448"/>
    </source>
</evidence>
<evidence type="ECO:0000259" key="5">
    <source>
        <dbReference type="Pfam" id="PF13458"/>
    </source>
</evidence>
<accession>A0A5D0MLX3</accession>
<reference evidence="6 7" key="1">
    <citation type="submission" date="2019-08" db="EMBL/GenBank/DDBJ databases">
        <title>Genomic characterization of a novel candidate phylum (ARYD3) from a high temperature, high salinity tertiary oil reservoir in north central Oklahoma, USA.</title>
        <authorList>
            <person name="Youssef N.H."/>
            <person name="Yadav A."/>
            <person name="Elshahed M.S."/>
        </authorList>
    </citation>
    <scope>NUCLEOTIDE SEQUENCE [LARGE SCALE GENOMIC DNA]</scope>
    <source>
        <strain evidence="6">ARYD1</strain>
    </source>
</reference>
<sequence length="373" mass="40811">MKKLLGVLLILVLAVPLYAEIRLGALFAVTGPASFLGLPEKQTLEMLVEEVNKKGGIAGEKVKLFLYDTKGLDSEARKKFTRLVKKDKVDAVIGPTRSGSTLAIKELAERYKTPLFSCAASKRIVQPLNKYVFKSPQSDTHAVSKIYNFLHEKGKSRVAIITAQNGFGDSGRTELLELADKYGMEIVADEKFRDTDKDMTSQLTKISEANPDAIICWGVGPAPALVAKNVRQLGLDSMLIMSHGVASKKFIELAGNAAEGTILPAGRLLVAEQLEKDDMFRRVLINYKNAYEKRYESPVSTFGGHAYDAFMMFKYGIGKGGKTTASIISAVENMDTFVGTAGEFNITASDHNGLDESAFVMLKIHSGDWELIN</sequence>
<dbReference type="Proteomes" id="UP000323337">
    <property type="component" value="Unassembled WGS sequence"/>
</dbReference>